<dbReference type="GeneID" id="83062379"/>
<gene>
    <name evidence="1" type="ORF">LEN_0467</name>
</gene>
<dbReference type="Proteomes" id="UP000218824">
    <property type="component" value="Chromosome"/>
</dbReference>
<reference evidence="1 2" key="1">
    <citation type="journal article" date="2017" name="DNA Res.">
        <title>Complete genome sequence and expression profile of the commercial lytic enzyme producer Lysobacter enzymogenes M497-1.</title>
        <authorList>
            <person name="Takami H."/>
            <person name="Toyoda A."/>
            <person name="Uchiyama I."/>
            <person name="Itoh T."/>
            <person name="Takaki Y."/>
            <person name="Arai W."/>
            <person name="Nishi S."/>
            <person name="Kawai M."/>
            <person name="Shinya K."/>
            <person name="Ikeda H."/>
        </authorList>
    </citation>
    <scope>NUCLEOTIDE SEQUENCE [LARGE SCALE GENOMIC DNA]</scope>
    <source>
        <strain evidence="1 2">M497-1</strain>
    </source>
</reference>
<dbReference type="InterPro" id="IPR016776">
    <property type="entry name" value="ApeP-like_dehydratase"/>
</dbReference>
<dbReference type="Pfam" id="PF22817">
    <property type="entry name" value="ApeP-like"/>
    <property type="match status" value="1"/>
</dbReference>
<dbReference type="AlphaFoldDB" id="A0AAU9AC81"/>
<accession>A0AAU9AC81</accession>
<evidence type="ECO:0000313" key="1">
    <source>
        <dbReference type="EMBL" id="BAV95954.1"/>
    </source>
</evidence>
<sequence length="151" mass="16586">MRSRDEIAALIPHQGLMCLWESVTEWDEARIVARSDGHRDPAHPLREGARLDAVHLCEYGAQLMAVHGGLLAQARGERARPGVLVALRAIELRAARIDELPGALEGRARQLAASDGSWQYQFEIFHADELLASGRAAVMARAEDDTARSRA</sequence>
<name>A0AAU9AC81_LYSEN</name>
<proteinExistence type="predicted"/>
<dbReference type="Gene3D" id="3.10.129.10">
    <property type="entry name" value="Hotdog Thioesterase"/>
    <property type="match status" value="1"/>
</dbReference>
<dbReference type="KEGG" id="lem:LEN_0467"/>
<dbReference type="EMBL" id="AP014940">
    <property type="protein sequence ID" value="BAV95954.1"/>
    <property type="molecule type" value="Genomic_DNA"/>
</dbReference>
<dbReference type="SUPFAM" id="SSF54637">
    <property type="entry name" value="Thioesterase/thiol ester dehydrase-isomerase"/>
    <property type="match status" value="1"/>
</dbReference>
<dbReference type="RefSeq" id="WP_096376484.1">
    <property type="nucleotide sequence ID" value="NZ_AP014940.1"/>
</dbReference>
<protein>
    <submittedName>
        <fullName evidence="1">Xanthomonadin biosynthesis phosphotransferase/dehydratase</fullName>
    </submittedName>
</protein>
<dbReference type="InterPro" id="IPR029069">
    <property type="entry name" value="HotDog_dom_sf"/>
</dbReference>
<organism evidence="1 2">
    <name type="scientific">Lysobacter enzymogenes</name>
    <dbReference type="NCBI Taxonomy" id="69"/>
    <lineage>
        <taxon>Bacteria</taxon>
        <taxon>Pseudomonadati</taxon>
        <taxon>Pseudomonadota</taxon>
        <taxon>Gammaproteobacteria</taxon>
        <taxon>Lysobacterales</taxon>
        <taxon>Lysobacteraceae</taxon>
        <taxon>Lysobacter</taxon>
    </lineage>
</organism>
<evidence type="ECO:0000313" key="2">
    <source>
        <dbReference type="Proteomes" id="UP000218824"/>
    </source>
</evidence>